<dbReference type="Gene3D" id="2.30.30.40">
    <property type="entry name" value="SH3 Domains"/>
    <property type="match status" value="2"/>
</dbReference>
<sequence>MCLDFSQEEKKEDFKALRARFHAQMELNDSGGPKQALQPPIAARQGPSFGSSSPGNGAFRGSPRGPAVTLNMGPPPPGPKMQGTPRNFKNPPRFPRQEAIDSSSPSNDKPPLGILIPKPLTPIRSASSDDKAPGDLPEAESSVKQRANDLRQNLMLRQQLNKGSQEGIREAPKAVVLTPPPRSQKSVTESPAPLRKPLPLEKNLGPRPFKPKRPPLVCLDNFKKKKIPPIPERPTPGKINDDQDTYDDVESTAPLQPPPPLPPKISSEDSLAEQGDEESDGSDLYEEVDSIEVVHKRHDKSRQMELKRQQEMERKEQKDKEKREMELRKKFKLSGPIEVLYTAKMRLDNRGGKYDLTVKAGDTVEIVRVKSNPEGKWLARTLDGTYGYIDNKSVNIDYEEVRRNIRSQAQQLENSPGWHKKDEFYDDVGSSDQMNSLEPKKSKKEEKEEKEFRKKFKFDGPIEVLCRMMVDPNANIKKASGKDLSLSRGEILSVILFVNEKKAICRNEKGKCEWEMGTGDGKCFDFRVYVQNGSISLHLQVRTFDTWRHVTTTPCPVHRYAGVEKQNQDTMKRKADIQSFFKPKRKGKSESDTVGVEGEDKIEKGTKEVVEDRGGDGVLDERNIEMDDKELERSEEAEDIQHEVSEEVEERGLREEESSDIEREERELETPAPCLSGVHGISKFRSEGPAKTTYLPKEDD</sequence>
<dbReference type="InterPro" id="IPR036028">
    <property type="entry name" value="SH3-like_dom_sf"/>
</dbReference>
<feature type="domain" description="Helically-extended SH3" evidence="3">
    <location>
        <begin position="452"/>
        <end position="512"/>
    </location>
</feature>
<feature type="compositionally biased region" description="Basic and acidic residues" evidence="2">
    <location>
        <begin position="301"/>
        <end position="324"/>
    </location>
</feature>
<evidence type="ECO:0000256" key="2">
    <source>
        <dbReference type="SAM" id="MobiDB-lite"/>
    </source>
</evidence>
<dbReference type="GO" id="GO:0050852">
    <property type="term" value="P:T cell receptor signaling pathway"/>
    <property type="evidence" value="ECO:0007669"/>
    <property type="project" value="TreeGrafter"/>
</dbReference>
<dbReference type="InterPro" id="IPR029294">
    <property type="entry name" value="hSH3"/>
</dbReference>
<dbReference type="PANTHER" id="PTHR16830:SF11">
    <property type="entry name" value="PML-RARA-REGULATED ADAPTER MOLECULE 1"/>
    <property type="match status" value="1"/>
</dbReference>
<gene>
    <name evidence="4" type="primary">Fyb1</name>
    <name evidence="4" type="ORF">GTO96_0003153</name>
</gene>
<dbReference type="FunFam" id="2.30.30.40:FF:000307">
    <property type="entry name" value="Predicted protein"/>
    <property type="match status" value="1"/>
</dbReference>
<feature type="region of interest" description="Disordered" evidence="2">
    <location>
        <begin position="410"/>
        <end position="448"/>
    </location>
</feature>
<reference evidence="4 5" key="1">
    <citation type="journal article" date="2021" name="Cell">
        <title>Tracing the genetic footprints of vertebrate landing in non-teleost ray-finned fishes.</title>
        <authorList>
            <person name="Bi X."/>
            <person name="Wang K."/>
            <person name="Yang L."/>
            <person name="Pan H."/>
            <person name="Jiang H."/>
            <person name="Wei Q."/>
            <person name="Fang M."/>
            <person name="Yu H."/>
            <person name="Zhu C."/>
            <person name="Cai Y."/>
            <person name="He Y."/>
            <person name="Gan X."/>
            <person name="Zeng H."/>
            <person name="Yu D."/>
            <person name="Zhu Y."/>
            <person name="Jiang H."/>
            <person name="Qiu Q."/>
            <person name="Yang H."/>
            <person name="Zhang Y.E."/>
            <person name="Wang W."/>
            <person name="Zhu M."/>
            <person name="He S."/>
            <person name="Zhang G."/>
        </authorList>
    </citation>
    <scope>NUCLEOTIDE SEQUENCE [LARGE SCALE GENOMIC DNA]</scope>
    <source>
        <strain evidence="4">Bchr_013</strain>
    </source>
</reference>
<dbReference type="SUPFAM" id="SSF50044">
    <property type="entry name" value="SH3-domain"/>
    <property type="match status" value="2"/>
</dbReference>
<evidence type="ECO:0000256" key="1">
    <source>
        <dbReference type="ARBA" id="ARBA00022553"/>
    </source>
</evidence>
<dbReference type="PANTHER" id="PTHR16830">
    <property type="entry name" value="SH2 CONTAINING ADAPTOR PRAM-1 RELATED"/>
    <property type="match status" value="1"/>
</dbReference>
<evidence type="ECO:0000259" key="3">
    <source>
        <dbReference type="Pfam" id="PF14603"/>
    </source>
</evidence>
<dbReference type="Proteomes" id="UP000886611">
    <property type="component" value="Unassembled WGS sequence"/>
</dbReference>
<organism evidence="4 5">
    <name type="scientific">Polypterus senegalus</name>
    <name type="common">Senegal bichir</name>
    <dbReference type="NCBI Taxonomy" id="55291"/>
    <lineage>
        <taxon>Eukaryota</taxon>
        <taxon>Metazoa</taxon>
        <taxon>Chordata</taxon>
        <taxon>Craniata</taxon>
        <taxon>Vertebrata</taxon>
        <taxon>Euteleostomi</taxon>
        <taxon>Actinopterygii</taxon>
        <taxon>Polypteriformes</taxon>
        <taxon>Polypteridae</taxon>
        <taxon>Polypterus</taxon>
    </lineage>
</organism>
<dbReference type="GO" id="GO:0007229">
    <property type="term" value="P:integrin-mediated signaling pathway"/>
    <property type="evidence" value="ECO:0007669"/>
    <property type="project" value="InterPro"/>
</dbReference>
<dbReference type="Pfam" id="PF14603">
    <property type="entry name" value="hSH3"/>
    <property type="match status" value="2"/>
</dbReference>
<feature type="region of interest" description="Disordered" evidence="2">
    <location>
        <begin position="582"/>
        <end position="700"/>
    </location>
</feature>
<feature type="compositionally biased region" description="Acidic residues" evidence="2">
    <location>
        <begin position="270"/>
        <end position="290"/>
    </location>
</feature>
<dbReference type="InterPro" id="IPR043443">
    <property type="entry name" value="FYB1/2-like"/>
</dbReference>
<dbReference type="GO" id="GO:0005886">
    <property type="term" value="C:plasma membrane"/>
    <property type="evidence" value="ECO:0007669"/>
    <property type="project" value="InterPro"/>
</dbReference>
<feature type="compositionally biased region" description="Low complexity" evidence="2">
    <location>
        <begin position="150"/>
        <end position="161"/>
    </location>
</feature>
<feature type="non-terminal residue" evidence="4">
    <location>
        <position position="1"/>
    </location>
</feature>
<dbReference type="GO" id="GO:0072659">
    <property type="term" value="P:protein localization to plasma membrane"/>
    <property type="evidence" value="ECO:0007669"/>
    <property type="project" value="TreeGrafter"/>
</dbReference>
<comment type="caution">
    <text evidence="4">The sequence shown here is derived from an EMBL/GenBank/DDBJ whole genome shotgun (WGS) entry which is preliminary data.</text>
</comment>
<feature type="domain" description="Helically-extended SH3" evidence="3">
    <location>
        <begin position="327"/>
        <end position="405"/>
    </location>
</feature>
<feature type="region of interest" description="Disordered" evidence="2">
    <location>
        <begin position="25"/>
        <end position="324"/>
    </location>
</feature>
<keyword evidence="5" id="KW-1185">Reference proteome</keyword>
<feature type="compositionally biased region" description="Low complexity" evidence="2">
    <location>
        <begin position="46"/>
        <end position="57"/>
    </location>
</feature>
<dbReference type="EMBL" id="JAATIS010003638">
    <property type="protein sequence ID" value="KAG2464516.1"/>
    <property type="molecule type" value="Genomic_DNA"/>
</dbReference>
<protein>
    <submittedName>
        <fullName evidence="4">FYB1 protein</fullName>
    </submittedName>
</protein>
<feature type="non-terminal residue" evidence="4">
    <location>
        <position position="700"/>
    </location>
</feature>
<feature type="compositionally biased region" description="Basic and acidic residues" evidence="2">
    <location>
        <begin position="598"/>
        <end position="669"/>
    </location>
</feature>
<proteinExistence type="predicted"/>
<dbReference type="AlphaFoldDB" id="A0A8X8BQT0"/>
<accession>A0A8X8BQT0</accession>
<keyword evidence="1" id="KW-0597">Phosphoprotein</keyword>
<evidence type="ECO:0000313" key="5">
    <source>
        <dbReference type="Proteomes" id="UP000886611"/>
    </source>
</evidence>
<evidence type="ECO:0000313" key="4">
    <source>
        <dbReference type="EMBL" id="KAG2464516.1"/>
    </source>
</evidence>
<feature type="compositionally biased region" description="Low complexity" evidence="2">
    <location>
        <begin position="110"/>
        <end position="123"/>
    </location>
</feature>
<name>A0A8X8BQT0_POLSE</name>
<feature type="compositionally biased region" description="Basic and acidic residues" evidence="2">
    <location>
        <begin position="438"/>
        <end position="448"/>
    </location>
</feature>